<organism evidence="2 3">
    <name type="scientific">Trifolium medium</name>
    <dbReference type="NCBI Taxonomy" id="97028"/>
    <lineage>
        <taxon>Eukaryota</taxon>
        <taxon>Viridiplantae</taxon>
        <taxon>Streptophyta</taxon>
        <taxon>Embryophyta</taxon>
        <taxon>Tracheophyta</taxon>
        <taxon>Spermatophyta</taxon>
        <taxon>Magnoliopsida</taxon>
        <taxon>eudicotyledons</taxon>
        <taxon>Gunneridae</taxon>
        <taxon>Pentapetalae</taxon>
        <taxon>rosids</taxon>
        <taxon>fabids</taxon>
        <taxon>Fabales</taxon>
        <taxon>Fabaceae</taxon>
        <taxon>Papilionoideae</taxon>
        <taxon>50 kb inversion clade</taxon>
        <taxon>NPAAA clade</taxon>
        <taxon>Hologalegina</taxon>
        <taxon>IRL clade</taxon>
        <taxon>Trifolieae</taxon>
        <taxon>Trifolium</taxon>
    </lineage>
</organism>
<feature type="region of interest" description="Disordered" evidence="1">
    <location>
        <begin position="1"/>
        <end position="20"/>
    </location>
</feature>
<sequence>MNNLKKAMPNPREDEEYEEGSRCLGRGWCLILCLKPKLELELELELKLKPNYKGAIRNPEGRVGDNLLRLGLAGRQPNLWRRNGIL</sequence>
<evidence type="ECO:0000313" key="3">
    <source>
        <dbReference type="Proteomes" id="UP000265520"/>
    </source>
</evidence>
<keyword evidence="3" id="KW-1185">Reference proteome</keyword>
<proteinExistence type="predicted"/>
<dbReference type="Proteomes" id="UP000265520">
    <property type="component" value="Unassembled WGS sequence"/>
</dbReference>
<dbReference type="EMBL" id="LXQA010239765">
    <property type="protein sequence ID" value="MCI37012.1"/>
    <property type="molecule type" value="Genomic_DNA"/>
</dbReference>
<evidence type="ECO:0000256" key="1">
    <source>
        <dbReference type="SAM" id="MobiDB-lite"/>
    </source>
</evidence>
<evidence type="ECO:0000313" key="2">
    <source>
        <dbReference type="EMBL" id="MCI37012.1"/>
    </source>
</evidence>
<reference evidence="2 3" key="1">
    <citation type="journal article" date="2018" name="Front. Plant Sci.">
        <title>Red Clover (Trifolium pratense) and Zigzag Clover (T. medium) - A Picture of Genomic Similarities and Differences.</title>
        <authorList>
            <person name="Dluhosova J."/>
            <person name="Istvanek J."/>
            <person name="Nedelnik J."/>
            <person name="Repkova J."/>
        </authorList>
    </citation>
    <scope>NUCLEOTIDE SEQUENCE [LARGE SCALE GENOMIC DNA]</scope>
    <source>
        <strain evidence="3">cv. 10/8</strain>
        <tissue evidence="2">Leaf</tissue>
    </source>
</reference>
<dbReference type="AlphaFoldDB" id="A0A392RLD9"/>
<name>A0A392RLD9_9FABA</name>
<accession>A0A392RLD9</accession>
<comment type="caution">
    <text evidence="2">The sequence shown here is derived from an EMBL/GenBank/DDBJ whole genome shotgun (WGS) entry which is preliminary data.</text>
</comment>
<protein>
    <submittedName>
        <fullName evidence="2">Uncharacterized protein</fullName>
    </submittedName>
</protein>